<proteinExistence type="predicted"/>
<accession>A0AAV6VH26</accession>
<dbReference type="Proteomes" id="UP000827092">
    <property type="component" value="Unassembled WGS sequence"/>
</dbReference>
<sequence>MAEKQKVCSKRTRVKYLKNEEIQILPAQCDGGLSDMEDSDFENVIEDNTDENVIEALMGCCCGISKDTDMIRGSSVSRRSCYLGFYHGW</sequence>
<gene>
    <name evidence="1" type="ORF">JTE90_001415</name>
</gene>
<comment type="caution">
    <text evidence="1">The sequence shown here is derived from an EMBL/GenBank/DDBJ whole genome shotgun (WGS) entry which is preliminary data.</text>
</comment>
<dbReference type="EMBL" id="JAFNEN010000089">
    <property type="protein sequence ID" value="KAG8195403.1"/>
    <property type="molecule type" value="Genomic_DNA"/>
</dbReference>
<evidence type="ECO:0000313" key="1">
    <source>
        <dbReference type="EMBL" id="KAG8195403.1"/>
    </source>
</evidence>
<keyword evidence="2" id="KW-1185">Reference proteome</keyword>
<dbReference type="AlphaFoldDB" id="A0AAV6VH26"/>
<protein>
    <submittedName>
        <fullName evidence="1">Uncharacterized protein</fullName>
    </submittedName>
</protein>
<evidence type="ECO:0000313" key="2">
    <source>
        <dbReference type="Proteomes" id="UP000827092"/>
    </source>
</evidence>
<reference evidence="1 2" key="1">
    <citation type="journal article" date="2022" name="Nat. Ecol. Evol.">
        <title>A masculinizing supergene underlies an exaggerated male reproductive morph in a spider.</title>
        <authorList>
            <person name="Hendrickx F."/>
            <person name="De Corte Z."/>
            <person name="Sonet G."/>
            <person name="Van Belleghem S.M."/>
            <person name="Kostlbacher S."/>
            <person name="Vangestel C."/>
        </authorList>
    </citation>
    <scope>NUCLEOTIDE SEQUENCE [LARGE SCALE GENOMIC DNA]</scope>
    <source>
        <strain evidence="1">W744_W776</strain>
    </source>
</reference>
<organism evidence="1 2">
    <name type="scientific">Oedothorax gibbosus</name>
    <dbReference type="NCBI Taxonomy" id="931172"/>
    <lineage>
        <taxon>Eukaryota</taxon>
        <taxon>Metazoa</taxon>
        <taxon>Ecdysozoa</taxon>
        <taxon>Arthropoda</taxon>
        <taxon>Chelicerata</taxon>
        <taxon>Arachnida</taxon>
        <taxon>Araneae</taxon>
        <taxon>Araneomorphae</taxon>
        <taxon>Entelegynae</taxon>
        <taxon>Araneoidea</taxon>
        <taxon>Linyphiidae</taxon>
        <taxon>Erigoninae</taxon>
        <taxon>Oedothorax</taxon>
    </lineage>
</organism>
<name>A0AAV6VH26_9ARAC</name>